<dbReference type="EMBL" id="CAJPEX010002046">
    <property type="protein sequence ID" value="CAG0920419.1"/>
    <property type="molecule type" value="Genomic_DNA"/>
</dbReference>
<name>A0A7R9BRL5_9CRUS</name>
<dbReference type="EMBL" id="OA884083">
    <property type="protein sequence ID" value="CAD7280267.1"/>
    <property type="molecule type" value="Genomic_DNA"/>
</dbReference>
<dbReference type="AlphaFoldDB" id="A0A7R9BRL5"/>
<keyword evidence="3" id="KW-1185">Reference proteome</keyword>
<reference evidence="2" key="1">
    <citation type="submission" date="2020-11" db="EMBL/GenBank/DDBJ databases">
        <authorList>
            <person name="Tran Van P."/>
        </authorList>
    </citation>
    <scope>NUCLEOTIDE SEQUENCE</scope>
</reference>
<evidence type="ECO:0000313" key="2">
    <source>
        <dbReference type="EMBL" id="CAD7280267.1"/>
    </source>
</evidence>
<accession>A0A7R9BRL5</accession>
<evidence type="ECO:0008006" key="4">
    <source>
        <dbReference type="Google" id="ProtNLM"/>
    </source>
</evidence>
<dbReference type="Gene3D" id="1.10.238.10">
    <property type="entry name" value="EF-hand"/>
    <property type="match status" value="1"/>
</dbReference>
<feature type="region of interest" description="Disordered" evidence="1">
    <location>
        <begin position="55"/>
        <end position="81"/>
    </location>
</feature>
<evidence type="ECO:0000313" key="3">
    <source>
        <dbReference type="Proteomes" id="UP000678499"/>
    </source>
</evidence>
<dbReference type="InterPro" id="IPR011992">
    <property type="entry name" value="EF-hand-dom_pair"/>
</dbReference>
<protein>
    <recommendedName>
        <fullName evidence="4">EF-hand domain-containing protein</fullName>
    </recommendedName>
</protein>
<dbReference type="Proteomes" id="UP000678499">
    <property type="component" value="Unassembled WGS sequence"/>
</dbReference>
<evidence type="ECO:0000256" key="1">
    <source>
        <dbReference type="SAM" id="MobiDB-lite"/>
    </source>
</evidence>
<proteinExistence type="predicted"/>
<dbReference type="SUPFAM" id="SSF47473">
    <property type="entry name" value="EF-hand"/>
    <property type="match status" value="1"/>
</dbReference>
<organism evidence="2">
    <name type="scientific">Notodromas monacha</name>
    <dbReference type="NCBI Taxonomy" id="399045"/>
    <lineage>
        <taxon>Eukaryota</taxon>
        <taxon>Metazoa</taxon>
        <taxon>Ecdysozoa</taxon>
        <taxon>Arthropoda</taxon>
        <taxon>Crustacea</taxon>
        <taxon>Oligostraca</taxon>
        <taxon>Ostracoda</taxon>
        <taxon>Podocopa</taxon>
        <taxon>Podocopida</taxon>
        <taxon>Cypridocopina</taxon>
        <taxon>Cypridoidea</taxon>
        <taxon>Cyprididae</taxon>
        <taxon>Notodromas</taxon>
    </lineage>
</organism>
<gene>
    <name evidence="2" type="ORF">NMOB1V02_LOCUS7929</name>
</gene>
<sequence length="81" mass="9201">MMEDELKLAMDLIGEHMTDAQLDHMLELADIDKDGRINYQVTSIRATLLKQKEGCESDWKNGVRNGPQRKNDSGENAAIRK</sequence>
<dbReference type="OrthoDB" id="6353042at2759"/>